<evidence type="ECO:0000256" key="4">
    <source>
        <dbReference type="ARBA" id="ARBA00022741"/>
    </source>
</evidence>
<feature type="domain" description="ArsA/GET3 Anion-transporting ATPase-like" evidence="9">
    <location>
        <begin position="25"/>
        <end position="326"/>
    </location>
</feature>
<dbReference type="GeneID" id="100164213"/>
<dbReference type="PANTHER" id="PTHR10803:SF3">
    <property type="entry name" value="ATPASE GET3"/>
    <property type="match status" value="1"/>
</dbReference>
<reference evidence="10" key="2">
    <citation type="submission" date="2022-06" db="UniProtKB">
        <authorList>
            <consortium name="EnsemblMetazoa"/>
        </authorList>
    </citation>
    <scope>IDENTIFICATION</scope>
</reference>
<dbReference type="GO" id="GO:0071816">
    <property type="term" value="P:tail-anchored membrane protein insertion into ER membrane"/>
    <property type="evidence" value="ECO:0007669"/>
    <property type="project" value="TreeGrafter"/>
</dbReference>
<dbReference type="GO" id="GO:0043529">
    <property type="term" value="C:GET complex"/>
    <property type="evidence" value="ECO:0007669"/>
    <property type="project" value="TreeGrafter"/>
</dbReference>
<evidence type="ECO:0000256" key="1">
    <source>
        <dbReference type="ARBA" id="ARBA00011040"/>
    </source>
</evidence>
<evidence type="ECO:0000256" key="8">
    <source>
        <dbReference type="SAM" id="Coils"/>
    </source>
</evidence>
<dbReference type="CDD" id="cd02035">
    <property type="entry name" value="ArsA"/>
    <property type="match status" value="1"/>
</dbReference>
<evidence type="ECO:0000256" key="5">
    <source>
        <dbReference type="ARBA" id="ARBA00022801"/>
    </source>
</evidence>
<evidence type="ECO:0000256" key="7">
    <source>
        <dbReference type="ARBA" id="ARBA00022840"/>
    </source>
</evidence>
<feature type="coiled-coil region" evidence="8">
    <location>
        <begin position="201"/>
        <end position="228"/>
    </location>
</feature>
<dbReference type="KEGG" id="api:100164213"/>
<dbReference type="NCBIfam" id="TIGR00345">
    <property type="entry name" value="GET3_arsA_TRC40"/>
    <property type="match status" value="1"/>
</dbReference>
<evidence type="ECO:0000313" key="10">
    <source>
        <dbReference type="EnsemblMetazoa" id="XP_001943313.1"/>
    </source>
</evidence>
<dbReference type="FunFam" id="3.40.50.300:FF:001459">
    <property type="entry name" value="ATPase ASNA1 homolog"/>
    <property type="match status" value="1"/>
</dbReference>
<keyword evidence="7" id="KW-0067">ATP-binding</keyword>
<reference evidence="11" key="1">
    <citation type="submission" date="2010-06" db="EMBL/GenBank/DDBJ databases">
        <authorList>
            <person name="Jiang H."/>
            <person name="Abraham K."/>
            <person name="Ali S."/>
            <person name="Alsbrooks S.L."/>
            <person name="Anim B.N."/>
            <person name="Anosike U.S."/>
            <person name="Attaway T."/>
            <person name="Bandaranaike D.P."/>
            <person name="Battles P.K."/>
            <person name="Bell S.N."/>
            <person name="Bell A.V."/>
            <person name="Beltran B."/>
            <person name="Bickham C."/>
            <person name="Bustamante Y."/>
            <person name="Caleb T."/>
            <person name="Canada A."/>
            <person name="Cardenas V."/>
            <person name="Carter K."/>
            <person name="Chacko J."/>
            <person name="Chandrabose M.N."/>
            <person name="Chavez D."/>
            <person name="Chavez A."/>
            <person name="Chen L."/>
            <person name="Chu H.-S."/>
            <person name="Claassen K.J."/>
            <person name="Cockrell R."/>
            <person name="Collins M."/>
            <person name="Cooper J.A."/>
            <person name="Cree A."/>
            <person name="Curry S.M."/>
            <person name="Da Y."/>
            <person name="Dao M.D."/>
            <person name="Das B."/>
            <person name="Davila M.-L."/>
            <person name="Davy-Carroll L."/>
            <person name="Denson S."/>
            <person name="Dinh H."/>
            <person name="Ebong V.E."/>
            <person name="Edwards J.R."/>
            <person name="Egan A."/>
            <person name="El-Daye J."/>
            <person name="Escobedo L."/>
            <person name="Fernandez S."/>
            <person name="Fernando P.R."/>
            <person name="Flagg N."/>
            <person name="Forbes L.D."/>
            <person name="Fowler R.G."/>
            <person name="Fu Q."/>
            <person name="Gabisi R.A."/>
            <person name="Ganer J."/>
            <person name="Garbino Pronczuk A."/>
            <person name="Garcia R.M."/>
            <person name="Garner T."/>
            <person name="Garrett T.E."/>
            <person name="Gonzalez D.A."/>
            <person name="Hamid H."/>
            <person name="Hawkins E.S."/>
            <person name="Hirani K."/>
            <person name="Hogues M.E."/>
            <person name="Hollins B."/>
            <person name="Hsiao C.-H."/>
            <person name="Jabil R."/>
            <person name="James M.L."/>
            <person name="Jhangiani S.N."/>
            <person name="Johnson B."/>
            <person name="Johnson Q."/>
            <person name="Joshi V."/>
            <person name="Kalu J.B."/>
            <person name="Kam C."/>
            <person name="Kashfia A."/>
            <person name="Keebler J."/>
            <person name="Kisamo H."/>
            <person name="Kovar C.L."/>
            <person name="Lago L.A."/>
            <person name="Lai C.-Y."/>
            <person name="Laidlaw J."/>
            <person name="Lara F."/>
            <person name="Le T.-K."/>
            <person name="Lee S.L."/>
            <person name="Legall F.H."/>
            <person name="Lemon S.J."/>
            <person name="Lewis L.R."/>
            <person name="Li B."/>
            <person name="Liu Y."/>
            <person name="Liu Y.-S."/>
            <person name="Lopez J."/>
            <person name="Lozado R.J."/>
            <person name="Lu J."/>
            <person name="Madu R.C."/>
            <person name="Maheshwari M."/>
            <person name="Maheshwari R."/>
            <person name="Malloy K."/>
            <person name="Martinez E."/>
            <person name="Mathew T."/>
            <person name="Mercado I.C."/>
            <person name="Mercado C."/>
            <person name="Meyer B."/>
            <person name="Montgomery K."/>
            <person name="Morgan M.B."/>
            <person name="Munidasa M."/>
            <person name="Nazareth L.V."/>
            <person name="Nelson J."/>
            <person name="Ng B.M."/>
            <person name="Nguyen N.B."/>
            <person name="Nguyen P.Q."/>
            <person name="Nguyen T."/>
            <person name="Obregon M."/>
            <person name="Okwuonu G.O."/>
            <person name="Onwere C.G."/>
            <person name="Orozco G."/>
            <person name="Parra A."/>
            <person name="Patel S."/>
            <person name="Patil S."/>
            <person name="Perez A."/>
            <person name="Perez Y."/>
            <person name="Pham C."/>
            <person name="Primus E.L."/>
            <person name="Pu L.-L."/>
            <person name="Puazo M."/>
            <person name="Qin X."/>
            <person name="Quiroz J.B."/>
            <person name="Reese J."/>
            <person name="Richards S."/>
            <person name="Rives C.M."/>
            <person name="Robberts R."/>
            <person name="Ruiz S.J."/>
            <person name="Ruiz M.J."/>
            <person name="Santibanez J."/>
            <person name="Schneider B.W."/>
            <person name="Sisson I."/>
            <person name="Smith M."/>
            <person name="Sodergren E."/>
            <person name="Song X.-Z."/>
            <person name="Song B.B."/>
            <person name="Summersgill H."/>
            <person name="Thelus R."/>
            <person name="Thornton R.D."/>
            <person name="Trejos Z.Y."/>
            <person name="Usmani K."/>
            <person name="Vattathil S."/>
            <person name="Villasana D."/>
            <person name="Walker D.L."/>
            <person name="Wang S."/>
            <person name="Wang K."/>
            <person name="White C.S."/>
            <person name="Williams A.C."/>
            <person name="Williamson J."/>
            <person name="Wilson K."/>
            <person name="Woghiren I.O."/>
            <person name="Woodworth J.R."/>
            <person name="Worley K.C."/>
            <person name="Wright R.A."/>
            <person name="Wu W."/>
            <person name="Young L."/>
            <person name="Zhang L."/>
            <person name="Zhang J."/>
            <person name="Zhu Y."/>
            <person name="Muzny D.M."/>
            <person name="Weinstock G."/>
            <person name="Gibbs R.A."/>
        </authorList>
    </citation>
    <scope>NUCLEOTIDE SEQUENCE [LARGE SCALE GENOMIC DNA]</scope>
    <source>
        <strain evidence="11">LSR1</strain>
    </source>
</reference>
<dbReference type="GO" id="GO:0016887">
    <property type="term" value="F:ATP hydrolysis activity"/>
    <property type="evidence" value="ECO:0007669"/>
    <property type="project" value="InterPro"/>
</dbReference>
<protein>
    <recommendedName>
        <fullName evidence="9">ArsA/GET3 Anion-transporting ATPase-like domain-containing protein</fullName>
    </recommendedName>
</protein>
<dbReference type="PANTHER" id="PTHR10803">
    <property type="entry name" value="ARSENICAL PUMP-DRIVING ATPASE ARSENITE-TRANSLOCATING ATPASE"/>
    <property type="match status" value="1"/>
</dbReference>
<evidence type="ECO:0000313" key="11">
    <source>
        <dbReference type="Proteomes" id="UP000007819"/>
    </source>
</evidence>
<proteinExistence type="inferred from homology"/>
<keyword evidence="4" id="KW-0547">Nucleotide-binding</keyword>
<keyword evidence="8" id="KW-0175">Coiled coil</keyword>
<evidence type="ECO:0000259" key="9">
    <source>
        <dbReference type="Pfam" id="PF02374"/>
    </source>
</evidence>
<sequence length="334" mass="37659">MDAVIGEDNLLEASLHNILCQESLKWVFVGGKGGGGKTTVSCGLAIQLSKLRETVLLLSVDPAHNISDTFGQRFTKTPTKVEGFNNLFAMEVDTDNDENQTLFEPNDGSETVQLGNNIVKIVLSLFPGINETMRYAKIMKLVKTMDFSIIVIDTASSGHTLKLLTFPSKMEKVFGNILQLKNRIGPYINQMSMLFGPGFNLEDVAQKIEDLLNYIKTFNQQLKNHEETTFICVCIAEFLSLYEMERLFQELNKNEIGCNNIVVNQLYSTNGQSDPNCKKCSSRKELQCTYLEQINDLYVNCHVTKLPLLEKEVRGIPDLKKFINYLINPNFGYP</sequence>
<comment type="similarity">
    <text evidence="1">Belongs to the arsA ATPase family.</text>
</comment>
<dbReference type="Pfam" id="PF02374">
    <property type="entry name" value="ArsA_ATPase"/>
    <property type="match status" value="1"/>
</dbReference>
<keyword evidence="3" id="KW-0963">Cytoplasm</keyword>
<keyword evidence="6" id="KW-0256">Endoplasmic reticulum</keyword>
<dbReference type="EnsemblMetazoa" id="XM_001943278.5">
    <property type="protein sequence ID" value="XP_001943313.1"/>
    <property type="gene ID" value="LOC100164213"/>
</dbReference>
<keyword evidence="5" id="KW-0378">Hydrolase</keyword>
<dbReference type="OMA" id="PETFGWM"/>
<dbReference type="InterPro" id="IPR016300">
    <property type="entry name" value="ATPase_ArsA/GET3"/>
</dbReference>
<evidence type="ECO:0000256" key="3">
    <source>
        <dbReference type="ARBA" id="ARBA00022490"/>
    </source>
</evidence>
<dbReference type="RefSeq" id="XP_001943313.1">
    <property type="nucleotide sequence ID" value="XM_001943278.5"/>
</dbReference>
<evidence type="ECO:0000256" key="6">
    <source>
        <dbReference type="ARBA" id="ARBA00022824"/>
    </source>
</evidence>
<dbReference type="Proteomes" id="UP000007819">
    <property type="component" value="Chromosome X"/>
</dbReference>
<name>A0A8R1ZYQ3_ACYPI</name>
<accession>A0A8R1ZYQ3</accession>
<dbReference type="InterPro" id="IPR027417">
    <property type="entry name" value="P-loop_NTPase"/>
</dbReference>
<dbReference type="AlphaFoldDB" id="A0A8R1ZYQ3"/>
<dbReference type="GO" id="GO:0005524">
    <property type="term" value="F:ATP binding"/>
    <property type="evidence" value="ECO:0007669"/>
    <property type="project" value="UniProtKB-KW"/>
</dbReference>
<dbReference type="InterPro" id="IPR025723">
    <property type="entry name" value="ArsA/GET3_ATPase-like"/>
</dbReference>
<dbReference type="SUPFAM" id="SSF52540">
    <property type="entry name" value="P-loop containing nucleoside triphosphate hydrolases"/>
    <property type="match status" value="1"/>
</dbReference>
<dbReference type="Gene3D" id="3.40.50.300">
    <property type="entry name" value="P-loop containing nucleotide triphosphate hydrolases"/>
    <property type="match status" value="1"/>
</dbReference>
<evidence type="ECO:0000256" key="2">
    <source>
        <dbReference type="ARBA" id="ARBA00022448"/>
    </source>
</evidence>
<keyword evidence="11" id="KW-1185">Reference proteome</keyword>
<keyword evidence="2" id="KW-0813">Transport</keyword>
<organism evidence="10 11">
    <name type="scientific">Acyrthosiphon pisum</name>
    <name type="common">Pea aphid</name>
    <dbReference type="NCBI Taxonomy" id="7029"/>
    <lineage>
        <taxon>Eukaryota</taxon>
        <taxon>Metazoa</taxon>
        <taxon>Ecdysozoa</taxon>
        <taxon>Arthropoda</taxon>
        <taxon>Hexapoda</taxon>
        <taxon>Insecta</taxon>
        <taxon>Pterygota</taxon>
        <taxon>Neoptera</taxon>
        <taxon>Paraneoptera</taxon>
        <taxon>Hemiptera</taxon>
        <taxon>Sternorrhyncha</taxon>
        <taxon>Aphidomorpha</taxon>
        <taxon>Aphidoidea</taxon>
        <taxon>Aphididae</taxon>
        <taxon>Macrosiphini</taxon>
        <taxon>Acyrthosiphon</taxon>
    </lineage>
</organism>
<dbReference type="OrthoDB" id="1770at2759"/>